<proteinExistence type="predicted"/>
<protein>
    <recommendedName>
        <fullName evidence="3">Retrotransposon Copia-like N-terminal domain-containing protein</fullName>
    </recommendedName>
</protein>
<accession>A0A9D4YCQ4</accession>
<name>A0A9D4YCQ4_PEA</name>
<dbReference type="Proteomes" id="UP001058974">
    <property type="component" value="Chromosome 2"/>
</dbReference>
<dbReference type="PANTHER" id="PTHR37610">
    <property type="entry name" value="CCHC-TYPE DOMAIN-CONTAINING PROTEIN"/>
    <property type="match status" value="1"/>
</dbReference>
<keyword evidence="2" id="KW-1185">Reference proteome</keyword>
<dbReference type="AlphaFoldDB" id="A0A9D4YCQ4"/>
<gene>
    <name evidence="1" type="ORF">KIW84_021561</name>
</gene>
<dbReference type="PANTHER" id="PTHR37610:SF47">
    <property type="entry name" value="RETROTRANSPOSON COPIA-LIKE N-TERMINAL DOMAIN-CONTAINING PROTEIN"/>
    <property type="match status" value="1"/>
</dbReference>
<comment type="caution">
    <text evidence="1">The sequence shown here is derived from an EMBL/GenBank/DDBJ whole genome shotgun (WGS) entry which is preliminary data.</text>
</comment>
<dbReference type="EMBL" id="JAMSHJ010000002">
    <property type="protein sequence ID" value="KAI5434790.1"/>
    <property type="molecule type" value="Genomic_DNA"/>
</dbReference>
<evidence type="ECO:0000313" key="1">
    <source>
        <dbReference type="EMBL" id="KAI5434790.1"/>
    </source>
</evidence>
<dbReference type="Gramene" id="Psat02G0156100-T1">
    <property type="protein sequence ID" value="KAI5434790.1"/>
    <property type="gene ID" value="KIW84_021561"/>
</dbReference>
<sequence length="172" mass="19679">MADSSSATSDNQNKEKEIVVPKDMHRVIFGESHSIQITTFRLNGRKLGYLNGERPKPDIDDPRYAIWDAENSMVMTWLVNSMEEDISSNYMCYSTTKKIWDSLIETYSGHGNKSQIYELTLQAREIRQGGLKEELDEVRGRIIGRATLPSLGEVFAEVIREETRRSVMMGKI</sequence>
<reference evidence="1 2" key="1">
    <citation type="journal article" date="2022" name="Nat. Genet.">
        <title>Improved pea reference genome and pan-genome highlight genomic features and evolutionary characteristics.</title>
        <authorList>
            <person name="Yang T."/>
            <person name="Liu R."/>
            <person name="Luo Y."/>
            <person name="Hu S."/>
            <person name="Wang D."/>
            <person name="Wang C."/>
            <person name="Pandey M.K."/>
            <person name="Ge S."/>
            <person name="Xu Q."/>
            <person name="Li N."/>
            <person name="Li G."/>
            <person name="Huang Y."/>
            <person name="Saxena R.K."/>
            <person name="Ji Y."/>
            <person name="Li M."/>
            <person name="Yan X."/>
            <person name="He Y."/>
            <person name="Liu Y."/>
            <person name="Wang X."/>
            <person name="Xiang C."/>
            <person name="Varshney R.K."/>
            <person name="Ding H."/>
            <person name="Gao S."/>
            <person name="Zong X."/>
        </authorList>
    </citation>
    <scope>NUCLEOTIDE SEQUENCE [LARGE SCALE GENOMIC DNA]</scope>
    <source>
        <strain evidence="1 2">cv. Zhongwan 6</strain>
    </source>
</reference>
<evidence type="ECO:0000313" key="2">
    <source>
        <dbReference type="Proteomes" id="UP001058974"/>
    </source>
</evidence>
<organism evidence="1 2">
    <name type="scientific">Pisum sativum</name>
    <name type="common">Garden pea</name>
    <name type="synonym">Lathyrus oleraceus</name>
    <dbReference type="NCBI Taxonomy" id="3888"/>
    <lineage>
        <taxon>Eukaryota</taxon>
        <taxon>Viridiplantae</taxon>
        <taxon>Streptophyta</taxon>
        <taxon>Embryophyta</taxon>
        <taxon>Tracheophyta</taxon>
        <taxon>Spermatophyta</taxon>
        <taxon>Magnoliopsida</taxon>
        <taxon>eudicotyledons</taxon>
        <taxon>Gunneridae</taxon>
        <taxon>Pentapetalae</taxon>
        <taxon>rosids</taxon>
        <taxon>fabids</taxon>
        <taxon>Fabales</taxon>
        <taxon>Fabaceae</taxon>
        <taxon>Papilionoideae</taxon>
        <taxon>50 kb inversion clade</taxon>
        <taxon>NPAAA clade</taxon>
        <taxon>Hologalegina</taxon>
        <taxon>IRL clade</taxon>
        <taxon>Fabeae</taxon>
        <taxon>Lathyrus</taxon>
    </lineage>
</organism>
<evidence type="ECO:0008006" key="3">
    <source>
        <dbReference type="Google" id="ProtNLM"/>
    </source>
</evidence>